<keyword evidence="14" id="KW-1185">Reference proteome</keyword>
<dbReference type="PROSITE" id="PS51318">
    <property type="entry name" value="TAT"/>
    <property type="match status" value="1"/>
</dbReference>
<dbReference type="CDD" id="cd14254">
    <property type="entry name" value="Dockerin_II"/>
    <property type="match status" value="1"/>
</dbReference>
<dbReference type="InterPro" id="IPR023828">
    <property type="entry name" value="Peptidase_S8_Ser-AS"/>
</dbReference>
<comment type="caution">
    <text evidence="13">The sequence shown here is derived from an EMBL/GenBank/DDBJ whole genome shotgun (WGS) entry which is preliminary data.</text>
</comment>
<evidence type="ECO:0000259" key="12">
    <source>
        <dbReference type="PROSITE" id="PS51766"/>
    </source>
</evidence>
<dbReference type="PROSITE" id="PS00137">
    <property type="entry name" value="SUBTILASE_HIS"/>
    <property type="match status" value="1"/>
</dbReference>
<keyword evidence="3" id="KW-0964">Secreted</keyword>
<dbReference type="SUPFAM" id="SSF52025">
    <property type="entry name" value="PA domain"/>
    <property type="match status" value="1"/>
</dbReference>
<evidence type="ECO:0000256" key="1">
    <source>
        <dbReference type="ARBA" id="ARBA00011073"/>
    </source>
</evidence>
<comment type="similarity">
    <text evidence="1 9 10">Belongs to the peptidase S8 family.</text>
</comment>
<dbReference type="InterPro" id="IPR046450">
    <property type="entry name" value="PA_dom_sf"/>
</dbReference>
<dbReference type="SUPFAM" id="SSF63446">
    <property type="entry name" value="Type I dockerin domain"/>
    <property type="match status" value="1"/>
</dbReference>
<dbReference type="InterPro" id="IPR023827">
    <property type="entry name" value="Peptidase_S8_Asp-AS"/>
</dbReference>
<reference evidence="13 14" key="1">
    <citation type="submission" date="2020-08" db="EMBL/GenBank/DDBJ databases">
        <title>Sequencing the genomes of 1000 actinobacteria strains.</title>
        <authorList>
            <person name="Klenk H.-P."/>
        </authorList>
    </citation>
    <scope>NUCLEOTIDE SEQUENCE [LARGE SCALE GENOMIC DNA]</scope>
    <source>
        <strain evidence="13 14">DSM 12511</strain>
    </source>
</reference>
<evidence type="ECO:0000313" key="13">
    <source>
        <dbReference type="EMBL" id="MBB6392498.1"/>
    </source>
</evidence>
<dbReference type="PROSITE" id="PS51892">
    <property type="entry name" value="SUBTILASE"/>
    <property type="match status" value="1"/>
</dbReference>
<evidence type="ECO:0000256" key="7">
    <source>
        <dbReference type="ARBA" id="ARBA00022825"/>
    </source>
</evidence>
<evidence type="ECO:0000256" key="6">
    <source>
        <dbReference type="ARBA" id="ARBA00022801"/>
    </source>
</evidence>
<feature type="active site" description="Charge relay system" evidence="8 9">
    <location>
        <position position="270"/>
    </location>
</feature>
<evidence type="ECO:0000256" key="5">
    <source>
        <dbReference type="ARBA" id="ARBA00022729"/>
    </source>
</evidence>
<dbReference type="PANTHER" id="PTHR43806">
    <property type="entry name" value="PEPTIDASE S8"/>
    <property type="match status" value="1"/>
</dbReference>
<evidence type="ECO:0000256" key="2">
    <source>
        <dbReference type="ARBA" id="ARBA00022512"/>
    </source>
</evidence>
<dbReference type="Pfam" id="PF00404">
    <property type="entry name" value="Dockerin_1"/>
    <property type="match status" value="1"/>
</dbReference>
<dbReference type="InterPro" id="IPR016134">
    <property type="entry name" value="Dockerin_dom"/>
</dbReference>
<keyword evidence="2" id="KW-0134">Cell wall</keyword>
<dbReference type="CDD" id="cd07474">
    <property type="entry name" value="Peptidases_S8_subtilisin_Vpr-like"/>
    <property type="match status" value="1"/>
</dbReference>
<evidence type="ECO:0000256" key="10">
    <source>
        <dbReference type="RuleBase" id="RU003355"/>
    </source>
</evidence>
<dbReference type="Pfam" id="PF00082">
    <property type="entry name" value="Peptidase_S8"/>
    <property type="match status" value="1"/>
</dbReference>
<sequence>MSSPSSPRRAGRRAAVCTAVAATLVGSLLVPAPALAAQAADAEGVIAGTSAAERQALASAISLTAPDEVHVADGVDLDSSAAQDVIVVLRQPVAQTARAIAAAAGESLSASDAEKAVSASQSRFETFAKAQGLAKGIEKRFGGSINAVAMTVAGTDIAALLDSPDVASVWPNEVIVLTEPETGEDAPLTGGGVTYDEVAALHEAGITGAGIKIGVLDTGIDYNHPALADVYAGGYDAVDGDDDPMETTYADWKASGKSEKYSGSTYYTSHGTHVAGIIAGQDEFGGRAAWGVAPEADIYGYRVLGPYGSGFTEDILEGMEHALADGMDVVNMSLGGSYNDHLSPLSIAADNLTLAGVTTVIAAGNDGDGGAATLGSPGTSALAITVGANDSPLQLATTDATVGESAADLRLLAQKRDDASVTDLAGSTHPLVDVGDGTWRGYSGKNPKGAIVVIERGAVTFTEMISYARQRGAIGAIVVNNRPEGHIQYYLGEDDLYVPAFSVSAPDGAALREAMSAGAAEVTFGEFVTATTEADTLASFSSRGPANGTTDIKPEVTAPGVSVMSSVPTWEIDPKADISYDEAYARMSGTSMATPFVAGLAALILEHDPSLAPADVKTRLMNTADELRDDSGVFESGAGQVDPRQAVHGTVDAQVMDDLWVAEQRGQSTQIDDITGALSMGMIPSTETTTVTKTVAITNRAAKSATYTLALDTEHGAGTADFAASGAEVKVQDVVKVAPGATKKVKLTLTVPAGAADGTYGAFVTVSQDDEEALRLPLGFRVDDAEISDFTMIKPVMSTSADAYDPALKFSLGVATPSRTLDLFLVDAESGEDIGYLGGIDATLMKDGLRYGAFAWYGDYLPLTGDKDFPVGHKAATVEPGLHALRAVGTDDAGTTFSSAVERFYVDNTAPVFTTNFGEGTVTGTDSVNEFANGQSSFELSGTVVDGEVDEIRAAGIDIDQSDNSVQFFSFSINPIKAISPDASGAFTEPVSLNFSPVQSHRFLGMDAAGNIGDRVETWWFKDTQSYVVGTADQKTARPGDTVTTSFSTNNASQFATMTIQAYFNERDTTDIRAVAQEAFAEYGRLDGEPTVTQTSANAWRWEQKVVFDGEKEYTGDDLPLVDLVFDVPDTVAAESTGFLNVSTYVKNDLGRGVSMQRAFDTVAVLASHGIASGGFYAQGLLTAAGQPDPELDHSTVGAEATLTAPDGTVETVQVGARGGIEAGGLELFDDAWQLEVSVPGHLTWHQPLMLSTEGSDGEPIGAVATFVAQLAAGDVNGDDVVDILDAIAIRDAKGTDTRAADINADGTVDAADLAFVELNFLVRNPTADTVPTPKVKHKGITLDEVLAAFAG</sequence>
<keyword evidence="5 11" id="KW-0732">Signal</keyword>
<proteinExistence type="inferred from homology"/>
<gene>
    <name evidence="13" type="ORF">HD594_002811</name>
</gene>
<dbReference type="PROSITE" id="PS00138">
    <property type="entry name" value="SUBTILASE_SER"/>
    <property type="match status" value="1"/>
</dbReference>
<name>A0A7X0FRQ9_9MICO</name>
<dbReference type="InterPro" id="IPR022398">
    <property type="entry name" value="Peptidase_S8_His-AS"/>
</dbReference>
<feature type="active site" description="Charge relay system" evidence="8 9">
    <location>
        <position position="217"/>
    </location>
</feature>
<dbReference type="PANTHER" id="PTHR43806:SF65">
    <property type="entry name" value="SERINE PROTEASE APRX"/>
    <property type="match status" value="1"/>
</dbReference>
<keyword evidence="6 9" id="KW-0378">Hydrolase</keyword>
<dbReference type="Gene3D" id="3.50.30.30">
    <property type="match status" value="1"/>
</dbReference>
<feature type="active site" description="Charge relay system" evidence="8 9">
    <location>
        <position position="591"/>
    </location>
</feature>
<dbReference type="InterPro" id="IPR036852">
    <property type="entry name" value="Peptidase_S8/S53_dom_sf"/>
</dbReference>
<feature type="domain" description="Dockerin" evidence="12">
    <location>
        <begin position="1269"/>
        <end position="1333"/>
    </location>
</feature>
<dbReference type="InterPro" id="IPR050131">
    <property type="entry name" value="Peptidase_S8_subtilisin-like"/>
</dbReference>
<dbReference type="Proteomes" id="UP000537775">
    <property type="component" value="Unassembled WGS sequence"/>
</dbReference>
<dbReference type="InterPro" id="IPR002105">
    <property type="entry name" value="Dockerin_1_rpt"/>
</dbReference>
<dbReference type="GO" id="GO:0006508">
    <property type="term" value="P:proteolysis"/>
    <property type="evidence" value="ECO:0007669"/>
    <property type="project" value="UniProtKB-KW"/>
</dbReference>
<evidence type="ECO:0000256" key="3">
    <source>
        <dbReference type="ARBA" id="ARBA00022525"/>
    </source>
</evidence>
<protein>
    <submittedName>
        <fullName evidence="13">Subtilisin family serine protease</fullName>
    </submittedName>
</protein>
<feature type="signal peptide" evidence="11">
    <location>
        <begin position="1"/>
        <end position="36"/>
    </location>
</feature>
<dbReference type="GO" id="GO:0000272">
    <property type="term" value="P:polysaccharide catabolic process"/>
    <property type="evidence" value="ECO:0007669"/>
    <property type="project" value="InterPro"/>
</dbReference>
<keyword evidence="4 9" id="KW-0645">Protease</keyword>
<evidence type="ECO:0000256" key="4">
    <source>
        <dbReference type="ARBA" id="ARBA00022670"/>
    </source>
</evidence>
<dbReference type="Gene3D" id="3.40.50.200">
    <property type="entry name" value="Peptidase S8/S53 domain"/>
    <property type="match status" value="1"/>
</dbReference>
<dbReference type="RefSeq" id="WP_184751556.1">
    <property type="nucleotide sequence ID" value="NZ_BAAAJR010000001.1"/>
</dbReference>
<organism evidence="13 14">
    <name type="scientific">Microbacterium thalassium</name>
    <dbReference type="NCBI Taxonomy" id="362649"/>
    <lineage>
        <taxon>Bacteria</taxon>
        <taxon>Bacillati</taxon>
        <taxon>Actinomycetota</taxon>
        <taxon>Actinomycetes</taxon>
        <taxon>Micrococcales</taxon>
        <taxon>Microbacteriaceae</taxon>
        <taxon>Microbacterium</taxon>
    </lineage>
</organism>
<dbReference type="Pfam" id="PF02225">
    <property type="entry name" value="PA"/>
    <property type="match status" value="1"/>
</dbReference>
<evidence type="ECO:0000313" key="14">
    <source>
        <dbReference type="Proteomes" id="UP000537775"/>
    </source>
</evidence>
<accession>A0A7X0FRQ9</accession>
<evidence type="ECO:0000256" key="8">
    <source>
        <dbReference type="PIRSR" id="PIRSR615500-1"/>
    </source>
</evidence>
<dbReference type="InterPro" id="IPR034213">
    <property type="entry name" value="S8_Vpr-like"/>
</dbReference>
<evidence type="ECO:0000256" key="11">
    <source>
        <dbReference type="SAM" id="SignalP"/>
    </source>
</evidence>
<dbReference type="InterPro" id="IPR000209">
    <property type="entry name" value="Peptidase_S8/S53_dom"/>
</dbReference>
<dbReference type="GO" id="GO:0004252">
    <property type="term" value="F:serine-type endopeptidase activity"/>
    <property type="evidence" value="ECO:0007669"/>
    <property type="project" value="UniProtKB-UniRule"/>
</dbReference>
<dbReference type="PROSITE" id="PS51766">
    <property type="entry name" value="DOCKERIN"/>
    <property type="match status" value="1"/>
</dbReference>
<dbReference type="InterPro" id="IPR036439">
    <property type="entry name" value="Dockerin_dom_sf"/>
</dbReference>
<dbReference type="PROSITE" id="PS00136">
    <property type="entry name" value="SUBTILASE_ASP"/>
    <property type="match status" value="1"/>
</dbReference>
<feature type="chain" id="PRO_5031418910" evidence="11">
    <location>
        <begin position="37"/>
        <end position="1352"/>
    </location>
</feature>
<dbReference type="EMBL" id="JACHML010000001">
    <property type="protein sequence ID" value="MBB6392498.1"/>
    <property type="molecule type" value="Genomic_DNA"/>
</dbReference>
<dbReference type="InterPro" id="IPR003137">
    <property type="entry name" value="PA_domain"/>
</dbReference>
<dbReference type="InterPro" id="IPR015500">
    <property type="entry name" value="Peptidase_S8_subtilisin-rel"/>
</dbReference>
<dbReference type="PRINTS" id="PR00723">
    <property type="entry name" value="SUBTILISIN"/>
</dbReference>
<dbReference type="GO" id="GO:0004553">
    <property type="term" value="F:hydrolase activity, hydrolyzing O-glycosyl compounds"/>
    <property type="evidence" value="ECO:0007669"/>
    <property type="project" value="InterPro"/>
</dbReference>
<evidence type="ECO:0000256" key="9">
    <source>
        <dbReference type="PROSITE-ProRule" id="PRU01240"/>
    </source>
</evidence>
<dbReference type="SUPFAM" id="SSF52743">
    <property type="entry name" value="Subtilisin-like"/>
    <property type="match status" value="1"/>
</dbReference>
<dbReference type="Gene3D" id="1.10.1330.10">
    <property type="entry name" value="Dockerin domain"/>
    <property type="match status" value="1"/>
</dbReference>
<dbReference type="InterPro" id="IPR006311">
    <property type="entry name" value="TAT_signal"/>
</dbReference>
<keyword evidence="7 9" id="KW-0720">Serine protease</keyword>